<sequence length="176" mass="20004">MLKVFHDQGAHQSLAALCYLTRFIMKSSIQKRTNSPVNISDDDDDFNLDPYSDSDKIFDEPVAKKVKADFGDHASILYEMLDASSEEIENAITLDENIDEAALYILNGGNNRSIANESAPNHHACITTEDHIRTMKAKYNYSDQIFVKISRHKKAQWIIMLQKQMPVCDSTAITRY</sequence>
<protein>
    <submittedName>
        <fullName evidence="2">CUE domain-containing protein</fullName>
    </submittedName>
</protein>
<name>A0A915IPE4_ROMCU</name>
<proteinExistence type="predicted"/>
<reference evidence="2" key="1">
    <citation type="submission" date="2022-11" db="UniProtKB">
        <authorList>
            <consortium name="WormBaseParasite"/>
        </authorList>
    </citation>
    <scope>IDENTIFICATION</scope>
</reference>
<keyword evidence="1" id="KW-1185">Reference proteome</keyword>
<evidence type="ECO:0000313" key="2">
    <source>
        <dbReference type="WBParaSite" id="nRc.2.0.1.t15313-RA"/>
    </source>
</evidence>
<accession>A0A915IPE4</accession>
<dbReference type="Proteomes" id="UP000887565">
    <property type="component" value="Unplaced"/>
</dbReference>
<organism evidence="1 2">
    <name type="scientific">Romanomermis culicivorax</name>
    <name type="common">Nematode worm</name>
    <dbReference type="NCBI Taxonomy" id="13658"/>
    <lineage>
        <taxon>Eukaryota</taxon>
        <taxon>Metazoa</taxon>
        <taxon>Ecdysozoa</taxon>
        <taxon>Nematoda</taxon>
        <taxon>Enoplea</taxon>
        <taxon>Dorylaimia</taxon>
        <taxon>Mermithida</taxon>
        <taxon>Mermithoidea</taxon>
        <taxon>Mermithidae</taxon>
        <taxon>Romanomermis</taxon>
    </lineage>
</organism>
<dbReference type="WBParaSite" id="nRc.2.0.1.t15313-RA">
    <property type="protein sequence ID" value="nRc.2.0.1.t15313-RA"/>
    <property type="gene ID" value="nRc.2.0.1.g15313"/>
</dbReference>
<dbReference type="AlphaFoldDB" id="A0A915IPE4"/>
<evidence type="ECO:0000313" key="1">
    <source>
        <dbReference type="Proteomes" id="UP000887565"/>
    </source>
</evidence>